<comment type="subcellular location">
    <subcellularLocation>
        <location evidence="1">Cell inner membrane</location>
        <topology evidence="1">Multi-pass membrane protein</topology>
    </subcellularLocation>
    <subcellularLocation>
        <location evidence="9">Cell membrane</location>
        <topology evidence="9">Multi-pass membrane protein</topology>
    </subcellularLocation>
</comment>
<evidence type="ECO:0000256" key="9">
    <source>
        <dbReference type="RuleBase" id="RU361157"/>
    </source>
</evidence>
<evidence type="ECO:0000256" key="5">
    <source>
        <dbReference type="ARBA" id="ARBA00022519"/>
    </source>
</evidence>
<feature type="transmembrane region" description="Helical" evidence="9">
    <location>
        <begin position="85"/>
        <end position="108"/>
    </location>
</feature>
<keyword evidence="3 9" id="KW-0813">Transport</keyword>
<keyword evidence="7 9" id="KW-1133">Transmembrane helix</keyword>
<keyword evidence="5" id="KW-0997">Cell inner membrane</keyword>
<dbReference type="EMBL" id="JACVEL010000001">
    <property type="protein sequence ID" value="MBC9811116.1"/>
    <property type="molecule type" value="Genomic_DNA"/>
</dbReference>
<evidence type="ECO:0000256" key="2">
    <source>
        <dbReference type="ARBA" id="ARBA00007783"/>
    </source>
</evidence>
<evidence type="ECO:0000256" key="6">
    <source>
        <dbReference type="ARBA" id="ARBA00022692"/>
    </source>
</evidence>
<evidence type="ECO:0000256" key="4">
    <source>
        <dbReference type="ARBA" id="ARBA00022475"/>
    </source>
</evidence>
<sequence>MKNDGDELHIMTAEPDTFGAYFRNIRKYRSLIWVFAKRDLKVKYSQTVIGLGWTLLQPLTSLIIYTFFFGFLLQWKTEGIDYPVYVLSGLLGWSYFSYIVNAGTFGLQESAQLIKKIYFPKSVIPLSKMVIALVELGISLLLLIPLLFYFGQVISWKIIFLPIVLFYNTACALCLVFWISVFAYKKRDVLHLIPFLLYFGIWFSPVFFSSDILPSQYTFVLDLNPMANVIQAWRWCLFGFGEFNWIWLINFFIVLALLLTGMYVYNRKENRLSDYI</sequence>
<feature type="transmembrane region" description="Helical" evidence="9">
    <location>
        <begin position="156"/>
        <end position="182"/>
    </location>
</feature>
<keyword evidence="6 9" id="KW-0812">Transmembrane</keyword>
<dbReference type="RefSeq" id="WP_163492403.1">
    <property type="nucleotide sequence ID" value="NZ_JACVEL010000001.1"/>
</dbReference>
<reference evidence="11" key="1">
    <citation type="submission" date="2020-09" db="EMBL/GenBank/DDBJ databases">
        <title>Taishania pollutisoli gen. nov., sp. nov., Isolated from Tetrabromobisphenol A-Contaminated Soil.</title>
        <authorList>
            <person name="Chen Q."/>
        </authorList>
    </citation>
    <scope>NUCLEOTIDE SEQUENCE</scope>
    <source>
        <strain evidence="11">CZZ-1</strain>
    </source>
</reference>
<feature type="transmembrane region" description="Helical" evidence="9">
    <location>
        <begin position="189"/>
        <end position="208"/>
    </location>
</feature>
<evidence type="ECO:0000256" key="3">
    <source>
        <dbReference type="ARBA" id="ARBA00022448"/>
    </source>
</evidence>
<name>A0A8J6P764_9FLAO</name>
<evidence type="ECO:0000256" key="7">
    <source>
        <dbReference type="ARBA" id="ARBA00022989"/>
    </source>
</evidence>
<protein>
    <recommendedName>
        <fullName evidence="9">Transport permease protein</fullName>
    </recommendedName>
</protein>
<dbReference type="PROSITE" id="PS51012">
    <property type="entry name" value="ABC_TM2"/>
    <property type="match status" value="1"/>
</dbReference>
<gene>
    <name evidence="11" type="ORF">H9Y05_01395</name>
</gene>
<feature type="domain" description="ABC transmembrane type-2" evidence="10">
    <location>
        <begin position="49"/>
        <end position="268"/>
    </location>
</feature>
<dbReference type="InterPro" id="IPR013525">
    <property type="entry name" value="ABC2_TM"/>
</dbReference>
<dbReference type="Pfam" id="PF01061">
    <property type="entry name" value="ABC2_membrane"/>
    <property type="match status" value="1"/>
</dbReference>
<evidence type="ECO:0000256" key="1">
    <source>
        <dbReference type="ARBA" id="ARBA00004429"/>
    </source>
</evidence>
<dbReference type="GO" id="GO:0015920">
    <property type="term" value="P:lipopolysaccharide transport"/>
    <property type="evidence" value="ECO:0007669"/>
    <property type="project" value="TreeGrafter"/>
</dbReference>
<dbReference type="PANTHER" id="PTHR30413:SF8">
    <property type="entry name" value="TRANSPORT PERMEASE PROTEIN"/>
    <property type="match status" value="1"/>
</dbReference>
<dbReference type="PANTHER" id="PTHR30413">
    <property type="entry name" value="INNER MEMBRANE TRANSPORT PERMEASE"/>
    <property type="match status" value="1"/>
</dbReference>
<dbReference type="AlphaFoldDB" id="A0A8J6P764"/>
<comment type="similarity">
    <text evidence="2 9">Belongs to the ABC-2 integral membrane protein family.</text>
</comment>
<evidence type="ECO:0000259" key="10">
    <source>
        <dbReference type="PROSITE" id="PS51012"/>
    </source>
</evidence>
<feature type="transmembrane region" description="Helical" evidence="9">
    <location>
        <begin position="129"/>
        <end position="150"/>
    </location>
</feature>
<accession>A0A8J6P764</accession>
<feature type="transmembrane region" description="Helical" evidence="9">
    <location>
        <begin position="48"/>
        <end position="73"/>
    </location>
</feature>
<feature type="transmembrane region" description="Helical" evidence="9">
    <location>
        <begin position="245"/>
        <end position="265"/>
    </location>
</feature>
<keyword evidence="12" id="KW-1185">Reference proteome</keyword>
<dbReference type="GO" id="GO:0140359">
    <property type="term" value="F:ABC-type transporter activity"/>
    <property type="evidence" value="ECO:0007669"/>
    <property type="project" value="InterPro"/>
</dbReference>
<evidence type="ECO:0000256" key="8">
    <source>
        <dbReference type="ARBA" id="ARBA00023136"/>
    </source>
</evidence>
<keyword evidence="8 9" id="KW-0472">Membrane</keyword>
<comment type="caution">
    <text evidence="11">The sequence shown here is derived from an EMBL/GenBank/DDBJ whole genome shotgun (WGS) entry which is preliminary data.</text>
</comment>
<evidence type="ECO:0000313" key="12">
    <source>
        <dbReference type="Proteomes" id="UP000652681"/>
    </source>
</evidence>
<dbReference type="GO" id="GO:0005886">
    <property type="term" value="C:plasma membrane"/>
    <property type="evidence" value="ECO:0007669"/>
    <property type="project" value="UniProtKB-SubCell"/>
</dbReference>
<proteinExistence type="inferred from homology"/>
<organism evidence="11 12">
    <name type="scientific">Taishania pollutisoli</name>
    <dbReference type="NCBI Taxonomy" id="2766479"/>
    <lineage>
        <taxon>Bacteria</taxon>
        <taxon>Pseudomonadati</taxon>
        <taxon>Bacteroidota</taxon>
        <taxon>Flavobacteriia</taxon>
        <taxon>Flavobacteriales</taxon>
        <taxon>Crocinitomicaceae</taxon>
        <taxon>Taishania</taxon>
    </lineage>
</organism>
<evidence type="ECO:0000313" key="11">
    <source>
        <dbReference type="EMBL" id="MBC9811116.1"/>
    </source>
</evidence>
<keyword evidence="4 9" id="KW-1003">Cell membrane</keyword>
<dbReference type="InterPro" id="IPR047817">
    <property type="entry name" value="ABC2_TM_bact-type"/>
</dbReference>
<dbReference type="Proteomes" id="UP000652681">
    <property type="component" value="Unassembled WGS sequence"/>
</dbReference>